<dbReference type="Pfam" id="PF00534">
    <property type="entry name" value="Glycos_transf_1"/>
    <property type="match status" value="1"/>
</dbReference>
<dbReference type="AlphaFoldDB" id="A0A139X642"/>
<dbReference type="SUPFAM" id="SSF53756">
    <property type="entry name" value="UDP-Glycosyltransferase/glycogen phosphorylase"/>
    <property type="match status" value="1"/>
</dbReference>
<name>A0A139X642_9CYAN</name>
<accession>A0A139X642</accession>
<organism evidence="3 4">
    <name type="scientific">Scytonema hofmannii PCC 7110</name>
    <dbReference type="NCBI Taxonomy" id="128403"/>
    <lineage>
        <taxon>Bacteria</taxon>
        <taxon>Bacillati</taxon>
        <taxon>Cyanobacteriota</taxon>
        <taxon>Cyanophyceae</taxon>
        <taxon>Nostocales</taxon>
        <taxon>Scytonemataceae</taxon>
        <taxon>Scytonema</taxon>
    </lineage>
</organism>
<dbReference type="RefSeq" id="WP_017740702.1">
    <property type="nucleotide sequence ID" value="NZ_KQ976354.1"/>
</dbReference>
<comment type="caution">
    <text evidence="3">The sequence shown here is derived from an EMBL/GenBank/DDBJ whole genome shotgun (WGS) entry which is preliminary data.</text>
</comment>
<evidence type="ECO:0000259" key="2">
    <source>
        <dbReference type="Pfam" id="PF13439"/>
    </source>
</evidence>
<gene>
    <name evidence="3" type="ORF">WA1_29725</name>
</gene>
<evidence type="ECO:0000259" key="1">
    <source>
        <dbReference type="Pfam" id="PF00534"/>
    </source>
</evidence>
<dbReference type="Proteomes" id="UP000076925">
    <property type="component" value="Unassembled WGS sequence"/>
</dbReference>
<dbReference type="Gene3D" id="3.40.50.2000">
    <property type="entry name" value="Glycogen Phosphorylase B"/>
    <property type="match status" value="2"/>
</dbReference>
<dbReference type="PANTHER" id="PTHR12526:SF638">
    <property type="entry name" value="SPORE COAT PROTEIN SA"/>
    <property type="match status" value="1"/>
</dbReference>
<dbReference type="GO" id="GO:0016757">
    <property type="term" value="F:glycosyltransferase activity"/>
    <property type="evidence" value="ECO:0007669"/>
    <property type="project" value="InterPro"/>
</dbReference>
<dbReference type="InterPro" id="IPR001296">
    <property type="entry name" value="Glyco_trans_1"/>
</dbReference>
<sequence length="363" mass="39682">MKRIAFFIPTLHGGGAERVTLNLLNGMLGLNVSLDLVIASAEGPYLNNIPKQVRVVNLEVGRVIKALLPLSRYLQQHKPCALVSHMSHANVVAVLAKRLARTKTKLVLVEHNTLSVEQSKLFRARFVPMFMKWLYPNADAIVGVSKGVAEDLQVQLGLAAGKVGVIYNPVVDNELLKKAKAPLDHPWFQEGAPPVFLAVGRLTEQKDFPTLIQAFALLRKQRLARLLILGEGECRTELERMIHLLGIADDVSLPGFVENPYAYMFNASAFILSSRWEGLPTVLIEAMACGSPVISTDCPSGPKEILEAGKYGNLVSVGDTAELSKAMLKVLDAPVNRDFSVKQAMNFSVEQAASKYLALVGYT</sequence>
<keyword evidence="4" id="KW-1185">Reference proteome</keyword>
<evidence type="ECO:0000313" key="3">
    <source>
        <dbReference type="EMBL" id="KYC40126.1"/>
    </source>
</evidence>
<evidence type="ECO:0000313" key="4">
    <source>
        <dbReference type="Proteomes" id="UP000076925"/>
    </source>
</evidence>
<dbReference type="CDD" id="cd03811">
    <property type="entry name" value="GT4_GT28_WabH-like"/>
    <property type="match status" value="1"/>
</dbReference>
<dbReference type="Pfam" id="PF13439">
    <property type="entry name" value="Glyco_transf_4"/>
    <property type="match status" value="1"/>
</dbReference>
<proteinExistence type="predicted"/>
<dbReference type="EMBL" id="ANNX02000031">
    <property type="protein sequence ID" value="KYC40126.1"/>
    <property type="molecule type" value="Genomic_DNA"/>
</dbReference>
<feature type="domain" description="Glycosyltransferase subfamily 4-like N-terminal" evidence="2">
    <location>
        <begin position="14"/>
        <end position="170"/>
    </location>
</feature>
<dbReference type="InterPro" id="IPR028098">
    <property type="entry name" value="Glyco_trans_4-like_N"/>
</dbReference>
<dbReference type="PANTHER" id="PTHR12526">
    <property type="entry name" value="GLYCOSYLTRANSFERASE"/>
    <property type="match status" value="1"/>
</dbReference>
<feature type="domain" description="Glycosyl transferase family 1" evidence="1">
    <location>
        <begin position="192"/>
        <end position="334"/>
    </location>
</feature>
<dbReference type="STRING" id="128403.WA1_29725"/>
<reference evidence="3 4" key="1">
    <citation type="journal article" date="2013" name="Genome Biol. Evol.">
        <title>Genomes of Stigonematalean cyanobacteria (subsection V) and the evolution of oxygenic photosynthesis from prokaryotes to plastids.</title>
        <authorList>
            <person name="Dagan T."/>
            <person name="Roettger M."/>
            <person name="Stucken K."/>
            <person name="Landan G."/>
            <person name="Koch R."/>
            <person name="Major P."/>
            <person name="Gould S.B."/>
            <person name="Goremykin V.V."/>
            <person name="Rippka R."/>
            <person name="Tandeau de Marsac N."/>
            <person name="Gugger M."/>
            <person name="Lockhart P.J."/>
            <person name="Allen J.F."/>
            <person name="Brune I."/>
            <person name="Maus I."/>
            <person name="Puhler A."/>
            <person name="Martin W.F."/>
        </authorList>
    </citation>
    <scope>NUCLEOTIDE SEQUENCE [LARGE SCALE GENOMIC DNA]</scope>
    <source>
        <strain evidence="3 4">PCC 7110</strain>
    </source>
</reference>
<dbReference type="OrthoDB" id="9787617at2"/>
<protein>
    <submittedName>
        <fullName evidence="3">Glycosyltransferase</fullName>
    </submittedName>
</protein>
<keyword evidence="3" id="KW-0808">Transferase</keyword>